<feature type="transmembrane region" description="Helical" evidence="7">
    <location>
        <begin position="268"/>
        <end position="288"/>
    </location>
</feature>
<protein>
    <submittedName>
        <fullName evidence="10">MFS transporter</fullName>
    </submittedName>
</protein>
<sequence length="419" mass="45243">MRKFSFSKKPFESLAIPEFRTFLLGKMLITISFVLQSTIVFWQIYQITGDKLSLGLIGLTEAIPSIAVSFFSGLVVDSIPRKRVIFFSLGLLTLCSLFLFCYTLPQFSWIIETYKAFPVYSVIFLSGIARGFLSPSVAAFQTQLVPKEVFPNAATWSGIVWQTSAVLGPFLGGYLIGFLGIQAAYFTDLSLMVLALGLLVLVPGKPLPEQGPKESMIESLASGWKFVFGHQIILGAISLDLFAVLFGGAMALLPAFSQEILNLGPQGYGILRMSPALGAVLCALFIAANPPKKDSGVLLLGCVFGFGLSMIVFAISQNFYLSALALVLSGAFDMVSVVIRHTIVQMYTPEHMRGRVSAVNSIFIGSSNEIGAFESGVVAEWMGLVPSVVFGGAMTLLTVLFVGGIAPRLRKLHLKDITG</sequence>
<evidence type="ECO:0000259" key="8">
    <source>
        <dbReference type="PROSITE" id="PS50850"/>
    </source>
</evidence>
<dbReference type="CDD" id="cd06173">
    <property type="entry name" value="MFS_MefA_like"/>
    <property type="match status" value="1"/>
</dbReference>
<gene>
    <name evidence="9" type="ORF">CH360_12185</name>
    <name evidence="10" type="ORF">CH373_14435</name>
</gene>
<evidence type="ECO:0000313" key="10">
    <source>
        <dbReference type="EMBL" id="PJZ72353.1"/>
    </source>
</evidence>
<keyword evidence="3" id="KW-1003">Cell membrane</keyword>
<evidence type="ECO:0000256" key="1">
    <source>
        <dbReference type="ARBA" id="ARBA00004651"/>
    </source>
</evidence>
<evidence type="ECO:0000256" key="7">
    <source>
        <dbReference type="SAM" id="Phobius"/>
    </source>
</evidence>
<dbReference type="EMBL" id="NPDZ01000010">
    <property type="protein sequence ID" value="PJZ72353.1"/>
    <property type="molecule type" value="Genomic_DNA"/>
</dbReference>
<dbReference type="InterPro" id="IPR020846">
    <property type="entry name" value="MFS_dom"/>
</dbReference>
<dbReference type="EMBL" id="NPDY01000011">
    <property type="protein sequence ID" value="PJZ69265.1"/>
    <property type="molecule type" value="Genomic_DNA"/>
</dbReference>
<evidence type="ECO:0000256" key="6">
    <source>
        <dbReference type="ARBA" id="ARBA00023136"/>
    </source>
</evidence>
<feature type="domain" description="Major facilitator superfamily (MFS) profile" evidence="8">
    <location>
        <begin position="13"/>
        <end position="410"/>
    </location>
</feature>
<keyword evidence="11" id="KW-1185">Reference proteome</keyword>
<dbReference type="InterPro" id="IPR036259">
    <property type="entry name" value="MFS_trans_sf"/>
</dbReference>
<comment type="subcellular location">
    <subcellularLocation>
        <location evidence="1">Cell membrane</location>
        <topology evidence="1">Multi-pass membrane protein</topology>
    </subcellularLocation>
</comment>
<dbReference type="PANTHER" id="PTHR23513:SF9">
    <property type="entry name" value="ENTEROBACTIN EXPORTER ENTS"/>
    <property type="match status" value="1"/>
</dbReference>
<dbReference type="PANTHER" id="PTHR23513">
    <property type="entry name" value="INTEGRAL MEMBRANE EFFLUX PROTEIN-RELATED"/>
    <property type="match status" value="1"/>
</dbReference>
<feature type="transmembrane region" description="Helical" evidence="7">
    <location>
        <begin position="319"/>
        <end position="339"/>
    </location>
</feature>
<dbReference type="Pfam" id="PF05977">
    <property type="entry name" value="MFS_3"/>
    <property type="match status" value="1"/>
</dbReference>
<feature type="transmembrane region" description="Helical" evidence="7">
    <location>
        <begin position="56"/>
        <end position="77"/>
    </location>
</feature>
<evidence type="ECO:0000313" key="9">
    <source>
        <dbReference type="EMBL" id="PJZ69265.1"/>
    </source>
</evidence>
<feature type="transmembrane region" description="Helical" evidence="7">
    <location>
        <begin position="359"/>
        <end position="378"/>
    </location>
</feature>
<dbReference type="PROSITE" id="PS50850">
    <property type="entry name" value="MFS"/>
    <property type="match status" value="1"/>
</dbReference>
<evidence type="ECO:0000256" key="3">
    <source>
        <dbReference type="ARBA" id="ARBA00022475"/>
    </source>
</evidence>
<feature type="transmembrane region" description="Helical" evidence="7">
    <location>
        <begin position="295"/>
        <end position="313"/>
    </location>
</feature>
<organism evidence="10 12">
    <name type="scientific">Leptospira perolatii</name>
    <dbReference type="NCBI Taxonomy" id="2023191"/>
    <lineage>
        <taxon>Bacteria</taxon>
        <taxon>Pseudomonadati</taxon>
        <taxon>Spirochaetota</taxon>
        <taxon>Spirochaetia</taxon>
        <taxon>Leptospirales</taxon>
        <taxon>Leptospiraceae</taxon>
        <taxon>Leptospira</taxon>
    </lineage>
</organism>
<dbReference type="GO" id="GO:0022857">
    <property type="term" value="F:transmembrane transporter activity"/>
    <property type="evidence" value="ECO:0007669"/>
    <property type="project" value="InterPro"/>
</dbReference>
<feature type="transmembrane region" description="Helical" evidence="7">
    <location>
        <begin position="384"/>
        <end position="406"/>
    </location>
</feature>
<dbReference type="Gene3D" id="1.20.1250.20">
    <property type="entry name" value="MFS general substrate transporter like domains"/>
    <property type="match status" value="1"/>
</dbReference>
<evidence type="ECO:0000256" key="5">
    <source>
        <dbReference type="ARBA" id="ARBA00022989"/>
    </source>
</evidence>
<feature type="transmembrane region" description="Helical" evidence="7">
    <location>
        <begin position="153"/>
        <end position="177"/>
    </location>
</feature>
<dbReference type="SUPFAM" id="SSF103473">
    <property type="entry name" value="MFS general substrate transporter"/>
    <property type="match status" value="1"/>
</dbReference>
<comment type="caution">
    <text evidence="10">The sequence shown here is derived from an EMBL/GenBank/DDBJ whole genome shotgun (WGS) entry which is preliminary data.</text>
</comment>
<dbReference type="GO" id="GO:0005886">
    <property type="term" value="C:plasma membrane"/>
    <property type="evidence" value="ECO:0007669"/>
    <property type="project" value="UniProtKB-SubCell"/>
</dbReference>
<keyword evidence="5 7" id="KW-1133">Transmembrane helix</keyword>
<dbReference type="OrthoDB" id="9775268at2"/>
<keyword evidence="2" id="KW-0813">Transport</keyword>
<feature type="transmembrane region" description="Helical" evidence="7">
    <location>
        <begin position="21"/>
        <end position="44"/>
    </location>
</feature>
<accession>A0A2M9ZK89</accession>
<name>A0A2M9ZK89_9LEPT</name>
<reference evidence="11 12" key="1">
    <citation type="submission" date="2017-07" db="EMBL/GenBank/DDBJ databases">
        <title>Leptospira spp. isolated from tropical soils.</title>
        <authorList>
            <person name="Thibeaux R."/>
            <person name="Iraola G."/>
            <person name="Ferres I."/>
            <person name="Bierque E."/>
            <person name="Girault D."/>
            <person name="Soupe-Gilbert M.-E."/>
            <person name="Picardeau M."/>
            <person name="Goarant C."/>
        </authorList>
    </citation>
    <scope>NUCLEOTIDE SEQUENCE [LARGE SCALE GENOMIC DNA]</scope>
    <source>
        <strain evidence="10 12">FH1-B-B1</strain>
        <strain evidence="9 11">FH1-B-C1</strain>
    </source>
</reference>
<evidence type="ECO:0000313" key="12">
    <source>
        <dbReference type="Proteomes" id="UP000231990"/>
    </source>
</evidence>
<dbReference type="InterPro" id="IPR010290">
    <property type="entry name" value="TM_effector"/>
</dbReference>
<keyword evidence="6 7" id="KW-0472">Membrane</keyword>
<proteinExistence type="predicted"/>
<dbReference type="Proteomes" id="UP000231990">
    <property type="component" value="Unassembled WGS sequence"/>
</dbReference>
<feature type="transmembrane region" description="Helical" evidence="7">
    <location>
        <begin position="84"/>
        <end position="105"/>
    </location>
</feature>
<dbReference type="AlphaFoldDB" id="A0A2M9ZK89"/>
<feature type="transmembrane region" description="Helical" evidence="7">
    <location>
        <begin position="232"/>
        <end position="256"/>
    </location>
</feature>
<evidence type="ECO:0000256" key="4">
    <source>
        <dbReference type="ARBA" id="ARBA00022692"/>
    </source>
</evidence>
<dbReference type="Proteomes" id="UP000231962">
    <property type="component" value="Unassembled WGS sequence"/>
</dbReference>
<dbReference type="RefSeq" id="WP_100714318.1">
    <property type="nucleotide sequence ID" value="NZ_NPDY01000011.1"/>
</dbReference>
<evidence type="ECO:0000313" key="11">
    <source>
        <dbReference type="Proteomes" id="UP000231962"/>
    </source>
</evidence>
<keyword evidence="4 7" id="KW-0812">Transmembrane</keyword>
<evidence type="ECO:0000256" key="2">
    <source>
        <dbReference type="ARBA" id="ARBA00022448"/>
    </source>
</evidence>